<evidence type="ECO:0000313" key="15">
    <source>
        <dbReference type="Proteomes" id="UP000273143"/>
    </source>
</evidence>
<reference evidence="15" key="1">
    <citation type="submission" date="2018-06" db="EMBL/GenBank/DDBJ databases">
        <title>Complete genome of Pseudomonas insecticola strain QZS01.</title>
        <authorList>
            <person name="Wang J."/>
            <person name="Su Q."/>
        </authorList>
    </citation>
    <scope>NUCLEOTIDE SEQUENCE [LARGE SCALE GENOMIC DNA]</scope>
    <source>
        <strain evidence="15">QZS01</strain>
    </source>
</reference>
<comment type="similarity">
    <text evidence="2">Belongs to the HPPK family.</text>
</comment>
<dbReference type="SUPFAM" id="SSF55083">
    <property type="entry name" value="6-hydroxymethyl-7,8-dihydropterin pyrophosphokinase, HPPK"/>
    <property type="match status" value="1"/>
</dbReference>
<evidence type="ECO:0000256" key="11">
    <source>
        <dbReference type="ARBA" id="ARBA00029766"/>
    </source>
</evidence>
<evidence type="ECO:0000256" key="10">
    <source>
        <dbReference type="ARBA" id="ARBA00029409"/>
    </source>
</evidence>
<protein>
    <recommendedName>
        <fullName evidence="4">2-amino-4-hydroxy-6-hydroxymethyldihydropteridine pyrophosphokinase</fullName>
        <ecNumber evidence="3">2.7.6.3</ecNumber>
    </recommendedName>
    <alternativeName>
        <fullName evidence="11">6-hydroxymethyl-7,8-dihydropterin pyrophosphokinase</fullName>
    </alternativeName>
    <alternativeName>
        <fullName evidence="12">7,8-dihydro-6-hydroxymethylpterin-pyrophosphokinase</fullName>
    </alternativeName>
</protein>
<evidence type="ECO:0000256" key="9">
    <source>
        <dbReference type="ARBA" id="ARBA00022909"/>
    </source>
</evidence>
<evidence type="ECO:0000259" key="13">
    <source>
        <dbReference type="PROSITE" id="PS00794"/>
    </source>
</evidence>
<name>A0A3S9XG92_9GAMM</name>
<sequence length="160" mass="18059">MTREIVYIGLGSNLENPVEQVKEALRELAYLPESTLVKQSSIYCSDSLLDGQPQYINAVACLETALTPECLLDHLQRIENSHGRERKEKWGARTLDLDIILYGKKQINTDRLTVPHSQLALRSFVLIPLAEIAPRLSIPRYGAMASLLEDCPSQNLHKYL</sequence>
<dbReference type="Gene3D" id="3.30.70.560">
    <property type="entry name" value="7,8-Dihydro-6-hydroxymethylpterin-pyrophosphokinase HPPK"/>
    <property type="match status" value="1"/>
</dbReference>
<dbReference type="EMBL" id="CP029822">
    <property type="protein sequence ID" value="AZS51370.1"/>
    <property type="molecule type" value="Genomic_DNA"/>
</dbReference>
<evidence type="ECO:0000256" key="3">
    <source>
        <dbReference type="ARBA" id="ARBA00013253"/>
    </source>
</evidence>
<dbReference type="GO" id="GO:0046656">
    <property type="term" value="P:folic acid biosynthetic process"/>
    <property type="evidence" value="ECO:0007669"/>
    <property type="project" value="UniProtKB-KW"/>
</dbReference>
<dbReference type="PROSITE" id="PS00794">
    <property type="entry name" value="HPPK"/>
    <property type="match status" value="1"/>
</dbReference>
<keyword evidence="15" id="KW-1185">Reference proteome</keyword>
<organism evidence="14 15">
    <name type="scientific">Entomomonas moraniae</name>
    <dbReference type="NCBI Taxonomy" id="2213226"/>
    <lineage>
        <taxon>Bacteria</taxon>
        <taxon>Pseudomonadati</taxon>
        <taxon>Pseudomonadota</taxon>
        <taxon>Gammaproteobacteria</taxon>
        <taxon>Pseudomonadales</taxon>
        <taxon>Pseudomonadaceae</taxon>
        <taxon>Entomomonas</taxon>
    </lineage>
</organism>
<evidence type="ECO:0000256" key="8">
    <source>
        <dbReference type="ARBA" id="ARBA00022840"/>
    </source>
</evidence>
<dbReference type="EC" id="2.7.6.3" evidence="3"/>
<evidence type="ECO:0000256" key="5">
    <source>
        <dbReference type="ARBA" id="ARBA00022679"/>
    </source>
</evidence>
<keyword evidence="7 14" id="KW-0418">Kinase</keyword>
<dbReference type="GO" id="GO:0003848">
    <property type="term" value="F:2-amino-4-hydroxy-6-hydroxymethyldihydropteridine diphosphokinase activity"/>
    <property type="evidence" value="ECO:0007669"/>
    <property type="project" value="UniProtKB-EC"/>
</dbReference>
<dbReference type="CDD" id="cd00483">
    <property type="entry name" value="HPPK"/>
    <property type="match status" value="1"/>
</dbReference>
<dbReference type="PANTHER" id="PTHR43071:SF1">
    <property type="entry name" value="2-AMINO-4-HYDROXY-6-HYDROXYMETHYLDIHYDROPTERIDINE PYROPHOSPHOKINASE"/>
    <property type="match status" value="1"/>
</dbReference>
<dbReference type="PANTHER" id="PTHR43071">
    <property type="entry name" value="2-AMINO-4-HYDROXY-6-HYDROXYMETHYLDIHYDROPTERIDINE PYROPHOSPHOKINASE"/>
    <property type="match status" value="1"/>
</dbReference>
<comment type="pathway">
    <text evidence="1">Cofactor biosynthesis; tetrahydrofolate biosynthesis; 2-amino-4-hydroxy-6-hydroxymethyl-7,8-dihydropteridine diphosphate from 7,8-dihydroneopterin triphosphate: step 4/4.</text>
</comment>
<evidence type="ECO:0000256" key="7">
    <source>
        <dbReference type="ARBA" id="ARBA00022777"/>
    </source>
</evidence>
<evidence type="ECO:0000256" key="1">
    <source>
        <dbReference type="ARBA" id="ARBA00005051"/>
    </source>
</evidence>
<dbReference type="UniPathway" id="UPA00077">
    <property type="reaction ID" value="UER00155"/>
</dbReference>
<evidence type="ECO:0000313" key="14">
    <source>
        <dbReference type="EMBL" id="AZS51370.1"/>
    </source>
</evidence>
<dbReference type="RefSeq" id="WP_127164128.1">
    <property type="nucleotide sequence ID" value="NZ_CP029822.1"/>
</dbReference>
<dbReference type="Proteomes" id="UP000273143">
    <property type="component" value="Chromosome"/>
</dbReference>
<dbReference type="Pfam" id="PF01288">
    <property type="entry name" value="HPPK"/>
    <property type="match status" value="1"/>
</dbReference>
<dbReference type="InterPro" id="IPR000550">
    <property type="entry name" value="Hppk"/>
</dbReference>
<evidence type="ECO:0000256" key="12">
    <source>
        <dbReference type="ARBA" id="ARBA00033413"/>
    </source>
</evidence>
<gene>
    <name evidence="14" type="primary">folK</name>
    <name evidence="14" type="ORF">DM558_11565</name>
</gene>
<keyword evidence="8" id="KW-0067">ATP-binding</keyword>
<keyword evidence="9" id="KW-0289">Folate biosynthesis</keyword>
<evidence type="ECO:0000256" key="4">
    <source>
        <dbReference type="ARBA" id="ARBA00016218"/>
    </source>
</evidence>
<evidence type="ECO:0000256" key="6">
    <source>
        <dbReference type="ARBA" id="ARBA00022741"/>
    </source>
</evidence>
<evidence type="ECO:0000256" key="2">
    <source>
        <dbReference type="ARBA" id="ARBA00005810"/>
    </source>
</evidence>
<keyword evidence="6" id="KW-0547">Nucleotide-binding</keyword>
<dbReference type="AlphaFoldDB" id="A0A3S9XG92"/>
<dbReference type="GO" id="GO:0016301">
    <property type="term" value="F:kinase activity"/>
    <property type="evidence" value="ECO:0007669"/>
    <property type="project" value="UniProtKB-KW"/>
</dbReference>
<dbReference type="NCBIfam" id="TIGR01498">
    <property type="entry name" value="folK"/>
    <property type="match status" value="1"/>
</dbReference>
<comment type="function">
    <text evidence="10">Catalyzes the transfer of pyrophosphate from adenosine triphosphate (ATP) to 6-hydroxymethyl-7,8-dihydropterin, an enzymatic step in folate biosynthesis pathway.</text>
</comment>
<dbReference type="GO" id="GO:0046654">
    <property type="term" value="P:tetrahydrofolate biosynthetic process"/>
    <property type="evidence" value="ECO:0007669"/>
    <property type="project" value="UniProtKB-UniPathway"/>
</dbReference>
<feature type="domain" description="7,8-dihydro-6-hydroxymethylpterin-pyrophosphokinase" evidence="13">
    <location>
        <begin position="89"/>
        <end position="100"/>
    </location>
</feature>
<proteinExistence type="inferred from homology"/>
<accession>A0A3S9XG92</accession>
<dbReference type="GO" id="GO:0005524">
    <property type="term" value="F:ATP binding"/>
    <property type="evidence" value="ECO:0007669"/>
    <property type="project" value="UniProtKB-KW"/>
</dbReference>
<keyword evidence="5 14" id="KW-0808">Transferase</keyword>
<dbReference type="InterPro" id="IPR035907">
    <property type="entry name" value="Hppk_sf"/>
</dbReference>
<dbReference type="KEGG" id="emo:DM558_11565"/>